<dbReference type="PROSITE" id="PS50887">
    <property type="entry name" value="GGDEF"/>
    <property type="match status" value="1"/>
</dbReference>
<keyword evidence="2" id="KW-1133">Transmembrane helix</keyword>
<dbReference type="InterPro" id="IPR043128">
    <property type="entry name" value="Rev_trsase/Diguanyl_cyclase"/>
</dbReference>
<name>A0A5B8FZ99_9RHOB</name>
<dbReference type="CDD" id="cd01007">
    <property type="entry name" value="PBP2_BvgS_HisK_like"/>
    <property type="match status" value="2"/>
</dbReference>
<proteinExistence type="predicted"/>
<evidence type="ECO:0000256" key="2">
    <source>
        <dbReference type="SAM" id="Phobius"/>
    </source>
</evidence>
<protein>
    <submittedName>
        <fullName evidence="4">Transporter substrate-binding domain-containing protein</fullName>
    </submittedName>
</protein>
<organism evidence="4 5">
    <name type="scientific">Paroceanicella profunda</name>
    <dbReference type="NCBI Taxonomy" id="2579971"/>
    <lineage>
        <taxon>Bacteria</taxon>
        <taxon>Pseudomonadati</taxon>
        <taxon>Pseudomonadota</taxon>
        <taxon>Alphaproteobacteria</taxon>
        <taxon>Rhodobacterales</taxon>
        <taxon>Paracoccaceae</taxon>
        <taxon>Paroceanicella</taxon>
    </lineage>
</organism>
<dbReference type="FunFam" id="3.30.70.270:FF:000001">
    <property type="entry name" value="Diguanylate cyclase domain protein"/>
    <property type="match status" value="1"/>
</dbReference>
<keyword evidence="2" id="KW-0812">Transmembrane</keyword>
<dbReference type="SMART" id="SM00062">
    <property type="entry name" value="PBPb"/>
    <property type="match status" value="3"/>
</dbReference>
<evidence type="ECO:0000256" key="1">
    <source>
        <dbReference type="ARBA" id="ARBA00022729"/>
    </source>
</evidence>
<dbReference type="PANTHER" id="PTHR35936:SF19">
    <property type="entry name" value="AMINO-ACID-BINDING PROTEIN YXEM-RELATED"/>
    <property type="match status" value="1"/>
</dbReference>
<feature type="domain" description="GGDEF" evidence="3">
    <location>
        <begin position="859"/>
        <end position="994"/>
    </location>
</feature>
<dbReference type="Proteomes" id="UP000305888">
    <property type="component" value="Chromosome"/>
</dbReference>
<sequence>MYILVFLKWFAWCFHSECMRRNGRLRCAFLIPCVLLCGLLAGAVRAGPLEFSDEERAWVRANPRISLGVVSDNEPYSFFRNGQIMGWTIDVLHRLEAETGLTFTLRMGAWPEVYGQFREGALDAIADISLTEEREAFINFTEAYHLRRTVLFHNVDHPLQDPENVTALRAQRIGVIKDIYYAGALRAAGIEPVEYDSYRDLMAAVAFGWIDAAAAAEMTGNFFARENGFSNVALAGALPLSNVSLEDFRLGVLKAAEDRSREMLSAILDKAVARLPAEDLAAITERWLTYRTGRTSPAGPLRLLPEEQAFVENAPPLKIGFISDYEPFSFLSQGRGQGLAVDLAHDISAQTGLVFDPVYDNWSNLLTAFQQGDIDIIANISRTEARSAYTLFSQEYHRIPNAVFVRSGFGPYEGIGSLAGKTVGIGRDIYYARELEARMDHVRSFPAQDEILKALSRGEIDAAILALSNGNAIVRRLGLINIEIGGEFLMDGVEREDLRFGVLPKYPYLKSIIDRAMSAMPLSRWGELETRWLGPTLAEFGGRRAALTTEERAYLDGKGVIKVCVDPLTPPYTEVDEDGGFTGVAAEVMARLAERGGLSWQVVPVPLRDDALAGAQQHACDVLPFALRSPSLEGEWTFTPPYLLLPMAVANRLPQPFMESMRELAGQRVGVVPGRSPLDLLRRRYPEVTLVEVESEEEGLRQVRKGGLDATLGTLASMSYLITTGGDDDLKISGRIAEDWQAAVATRADEPLLGQIFDKLVAGLGEQDVQNILNHEMLVRFEKRADYALLFRIAAVAVVLLLVFLYWNRKLHALNVALNAANARLREVSVTDGLTGLYNRMQFDIRGAEEFGLCQRNGWLFSIAMIDVDHFKGVNDEMGHVYGDACLRHVAGLLRRYFQRDGDLVARYGGEEFAVFTMGGAEAEFAGHLEMMRRGVAETPFENAAGTRWLTVSIGCHSAVPERGQTLADFVKRADARLYEAKHDGRNRLVAGSARVEPAGSPVS</sequence>
<dbReference type="Pfam" id="PF00990">
    <property type="entry name" value="GGDEF"/>
    <property type="match status" value="1"/>
</dbReference>
<dbReference type="CDD" id="cd01949">
    <property type="entry name" value="GGDEF"/>
    <property type="match status" value="1"/>
</dbReference>
<accession>A0A5B8FZ99</accession>
<dbReference type="InterPro" id="IPR001638">
    <property type="entry name" value="Solute-binding_3/MltF_N"/>
</dbReference>
<keyword evidence="2" id="KW-0472">Membrane</keyword>
<dbReference type="Gene3D" id="3.40.190.10">
    <property type="entry name" value="Periplasmic binding protein-like II"/>
    <property type="match status" value="6"/>
</dbReference>
<evidence type="ECO:0000313" key="5">
    <source>
        <dbReference type="Proteomes" id="UP000305888"/>
    </source>
</evidence>
<dbReference type="Gene3D" id="3.30.70.270">
    <property type="match status" value="1"/>
</dbReference>
<dbReference type="KEGG" id="ppru:FDP22_09835"/>
<evidence type="ECO:0000259" key="3">
    <source>
        <dbReference type="PROSITE" id="PS50887"/>
    </source>
</evidence>
<dbReference type="InterPro" id="IPR029787">
    <property type="entry name" value="Nucleotide_cyclase"/>
</dbReference>
<keyword evidence="1" id="KW-0732">Signal</keyword>
<evidence type="ECO:0000313" key="4">
    <source>
        <dbReference type="EMBL" id="QDL92049.1"/>
    </source>
</evidence>
<dbReference type="Pfam" id="PF00497">
    <property type="entry name" value="SBP_bac_3"/>
    <property type="match status" value="3"/>
</dbReference>
<keyword evidence="5" id="KW-1185">Reference proteome</keyword>
<dbReference type="NCBIfam" id="TIGR00254">
    <property type="entry name" value="GGDEF"/>
    <property type="match status" value="1"/>
</dbReference>
<dbReference type="OrthoDB" id="9812260at2"/>
<dbReference type="SUPFAM" id="SSF53850">
    <property type="entry name" value="Periplasmic binding protein-like II"/>
    <property type="match status" value="3"/>
</dbReference>
<feature type="transmembrane region" description="Helical" evidence="2">
    <location>
        <begin position="787"/>
        <end position="807"/>
    </location>
</feature>
<dbReference type="PANTHER" id="PTHR35936">
    <property type="entry name" value="MEMBRANE-BOUND LYTIC MUREIN TRANSGLYCOSYLASE F"/>
    <property type="match status" value="1"/>
</dbReference>
<dbReference type="GO" id="GO:0003824">
    <property type="term" value="F:catalytic activity"/>
    <property type="evidence" value="ECO:0007669"/>
    <property type="project" value="UniProtKB-ARBA"/>
</dbReference>
<reference evidence="4 5" key="1">
    <citation type="submission" date="2019-06" db="EMBL/GenBank/DDBJ databases">
        <title>Genome sequence of Rhodobacteraceae bacterium D4M1.</title>
        <authorList>
            <person name="Cao J."/>
        </authorList>
    </citation>
    <scope>NUCLEOTIDE SEQUENCE [LARGE SCALE GENOMIC DNA]</scope>
    <source>
        <strain evidence="4 5">D4M1</strain>
    </source>
</reference>
<gene>
    <name evidence="4" type="ORF">FDP22_09835</name>
</gene>
<dbReference type="EMBL" id="CP040818">
    <property type="protein sequence ID" value="QDL92049.1"/>
    <property type="molecule type" value="Genomic_DNA"/>
</dbReference>
<dbReference type="AlphaFoldDB" id="A0A5B8FZ99"/>
<dbReference type="InterPro" id="IPR000160">
    <property type="entry name" value="GGDEF_dom"/>
</dbReference>
<dbReference type="SMART" id="SM00267">
    <property type="entry name" value="GGDEF"/>
    <property type="match status" value="1"/>
</dbReference>
<dbReference type="SUPFAM" id="SSF55073">
    <property type="entry name" value="Nucleotide cyclase"/>
    <property type="match status" value="1"/>
</dbReference>